<dbReference type="InterPro" id="IPR000835">
    <property type="entry name" value="HTH_MarR-typ"/>
</dbReference>
<dbReference type="PANTHER" id="PTHR42756:SF1">
    <property type="entry name" value="TRANSCRIPTIONAL REPRESSOR OF EMRAB OPERON"/>
    <property type="match status" value="1"/>
</dbReference>
<comment type="caution">
    <text evidence="5">The sequence shown here is derived from an EMBL/GenBank/DDBJ whole genome shotgun (WGS) entry which is preliminary data.</text>
</comment>
<dbReference type="Gene3D" id="1.10.10.10">
    <property type="entry name" value="Winged helix-like DNA-binding domain superfamily/Winged helix DNA-binding domain"/>
    <property type="match status" value="1"/>
</dbReference>
<dbReference type="GO" id="GO:0003700">
    <property type="term" value="F:DNA-binding transcription factor activity"/>
    <property type="evidence" value="ECO:0007669"/>
    <property type="project" value="InterPro"/>
</dbReference>
<reference evidence="5" key="2">
    <citation type="journal article" date="2021" name="PeerJ">
        <title>Extensive microbial diversity within the chicken gut microbiome revealed by metagenomics and culture.</title>
        <authorList>
            <person name="Gilroy R."/>
            <person name="Ravi A."/>
            <person name="Getino M."/>
            <person name="Pursley I."/>
            <person name="Horton D.L."/>
            <person name="Alikhan N.F."/>
            <person name="Baker D."/>
            <person name="Gharbi K."/>
            <person name="Hall N."/>
            <person name="Watson M."/>
            <person name="Adriaenssens E.M."/>
            <person name="Foster-Nyarko E."/>
            <person name="Jarju S."/>
            <person name="Secka A."/>
            <person name="Antonio M."/>
            <person name="Oren A."/>
            <person name="Chaudhuri R.R."/>
            <person name="La Ragione R."/>
            <person name="Hildebrand F."/>
            <person name="Pallen M.J."/>
        </authorList>
    </citation>
    <scope>NUCLEOTIDE SEQUENCE</scope>
    <source>
        <strain evidence="5">11159</strain>
    </source>
</reference>
<dbReference type="InterPro" id="IPR036390">
    <property type="entry name" value="WH_DNA-bd_sf"/>
</dbReference>
<evidence type="ECO:0000313" key="6">
    <source>
        <dbReference type="Proteomes" id="UP000823613"/>
    </source>
</evidence>
<dbReference type="InterPro" id="IPR036388">
    <property type="entry name" value="WH-like_DNA-bd_sf"/>
</dbReference>
<dbReference type="SUPFAM" id="SSF46785">
    <property type="entry name" value="Winged helix' DNA-binding domain"/>
    <property type="match status" value="1"/>
</dbReference>
<proteinExistence type="predicted"/>
<dbReference type="PROSITE" id="PS50995">
    <property type="entry name" value="HTH_MARR_2"/>
    <property type="match status" value="1"/>
</dbReference>
<evidence type="ECO:0000256" key="1">
    <source>
        <dbReference type="ARBA" id="ARBA00023015"/>
    </source>
</evidence>
<evidence type="ECO:0000259" key="4">
    <source>
        <dbReference type="PROSITE" id="PS50995"/>
    </source>
</evidence>
<keyword evidence="2" id="KW-0238">DNA-binding</keyword>
<name>A0A9D9DJ73_9BACL</name>
<dbReference type="EMBL" id="JADIMY010000098">
    <property type="protein sequence ID" value="MBO8427887.1"/>
    <property type="molecule type" value="Genomic_DNA"/>
</dbReference>
<keyword evidence="3" id="KW-0804">Transcription</keyword>
<accession>A0A9D9DJ73</accession>
<organism evidence="5 6">
    <name type="scientific">Candidatus Onthovivens merdipullorum</name>
    <dbReference type="NCBI Taxonomy" id="2840889"/>
    <lineage>
        <taxon>Bacteria</taxon>
        <taxon>Bacillati</taxon>
        <taxon>Bacillota</taxon>
        <taxon>Bacilli</taxon>
        <taxon>Bacillales</taxon>
        <taxon>Candidatus Onthovivens</taxon>
    </lineage>
</organism>
<dbReference type="GO" id="GO:0003677">
    <property type="term" value="F:DNA binding"/>
    <property type="evidence" value="ECO:0007669"/>
    <property type="project" value="UniProtKB-KW"/>
</dbReference>
<sequence>MEEKDYLILREIRVLFNYIRRELNSKTKEFGISGFQSRLLEFIYYKNLKNEEVVQKDLERIFNSSKSNMCELLISMENSGLINRIESSTQRAKKIICTTKGIEMFHKIDTSAEEVEEDIKKDISKSDLDNFNKVIEKMITNLGGTLSKDN</sequence>
<evidence type="ECO:0000256" key="2">
    <source>
        <dbReference type="ARBA" id="ARBA00023125"/>
    </source>
</evidence>
<gene>
    <name evidence="5" type="ORF">IAC58_05025</name>
</gene>
<dbReference type="PANTHER" id="PTHR42756">
    <property type="entry name" value="TRANSCRIPTIONAL REGULATOR, MARR"/>
    <property type="match status" value="1"/>
</dbReference>
<dbReference type="Proteomes" id="UP000823613">
    <property type="component" value="Unassembled WGS sequence"/>
</dbReference>
<evidence type="ECO:0000313" key="5">
    <source>
        <dbReference type="EMBL" id="MBO8427887.1"/>
    </source>
</evidence>
<evidence type="ECO:0000256" key="3">
    <source>
        <dbReference type="ARBA" id="ARBA00023163"/>
    </source>
</evidence>
<dbReference type="AlphaFoldDB" id="A0A9D9DJ73"/>
<protein>
    <submittedName>
        <fullName evidence="5">Winged helix-turn-helix transcriptional regulator</fullName>
    </submittedName>
</protein>
<feature type="domain" description="HTH marR-type" evidence="4">
    <location>
        <begin position="5"/>
        <end position="140"/>
    </location>
</feature>
<keyword evidence="1" id="KW-0805">Transcription regulation</keyword>
<reference evidence="5" key="1">
    <citation type="submission" date="2020-10" db="EMBL/GenBank/DDBJ databases">
        <authorList>
            <person name="Gilroy R."/>
        </authorList>
    </citation>
    <scope>NUCLEOTIDE SEQUENCE</scope>
    <source>
        <strain evidence="5">11159</strain>
    </source>
</reference>